<dbReference type="AlphaFoldDB" id="A0A1H8DVX4"/>
<dbReference type="GO" id="GO:0045892">
    <property type="term" value="P:negative regulation of DNA-templated transcription"/>
    <property type="evidence" value="ECO:0007669"/>
    <property type="project" value="InterPro"/>
</dbReference>
<dbReference type="Pfam" id="PF06953">
    <property type="entry name" value="ArsD"/>
    <property type="match status" value="1"/>
</dbReference>
<dbReference type="GO" id="GO:0003677">
    <property type="term" value="F:DNA binding"/>
    <property type="evidence" value="ECO:0007669"/>
    <property type="project" value="InterPro"/>
</dbReference>
<accession>A0A1H8DVX4</accession>
<dbReference type="EMBL" id="FOBW01000009">
    <property type="protein sequence ID" value="SEN10678.1"/>
    <property type="molecule type" value="Genomic_DNA"/>
</dbReference>
<dbReference type="RefSeq" id="WP_090746382.1">
    <property type="nucleotide sequence ID" value="NZ_FOBW01000009.1"/>
</dbReference>
<proteinExistence type="predicted"/>
<dbReference type="STRING" id="930146.SAMN05192533_10950"/>
<dbReference type="NCBIfam" id="NF033727">
    <property type="entry name" value="chaperon_ArsD"/>
    <property type="match status" value="1"/>
</dbReference>
<keyword evidence="2" id="KW-1185">Reference proteome</keyword>
<protein>
    <submittedName>
        <fullName evidence="1">Arsenical resistance operon trans-acting repressor ArsD</fullName>
    </submittedName>
</protein>
<organism evidence="1 2">
    <name type="scientific">Mesobacillus persicus</name>
    <dbReference type="NCBI Taxonomy" id="930146"/>
    <lineage>
        <taxon>Bacteria</taxon>
        <taxon>Bacillati</taxon>
        <taxon>Bacillota</taxon>
        <taxon>Bacilli</taxon>
        <taxon>Bacillales</taxon>
        <taxon>Bacillaceae</taxon>
        <taxon>Mesobacillus</taxon>
    </lineage>
</organism>
<evidence type="ECO:0000313" key="1">
    <source>
        <dbReference type="EMBL" id="SEN10678.1"/>
    </source>
</evidence>
<evidence type="ECO:0000313" key="2">
    <source>
        <dbReference type="Proteomes" id="UP000198553"/>
    </source>
</evidence>
<dbReference type="GO" id="GO:0046685">
    <property type="term" value="P:response to arsenic-containing substance"/>
    <property type="evidence" value="ECO:0007669"/>
    <property type="project" value="InterPro"/>
</dbReference>
<sequence length="115" mass="12595">MKRLEVFDPALCCPTGVCGPSVDPELIRIASALFLLEGKGFSIDRYNLSSEPSAFVTNTKVNQLLNEKGPDILPIILLDNEVIMTGSYPENKALAEWFDINPDELVAKPSSKSLL</sequence>
<dbReference type="Proteomes" id="UP000198553">
    <property type="component" value="Unassembled WGS sequence"/>
</dbReference>
<dbReference type="InterPro" id="IPR010712">
    <property type="entry name" value="Arsenical-R_ArsD"/>
</dbReference>
<name>A0A1H8DVX4_9BACI</name>
<reference evidence="2" key="1">
    <citation type="submission" date="2016-10" db="EMBL/GenBank/DDBJ databases">
        <authorList>
            <person name="Varghese N."/>
            <person name="Submissions S."/>
        </authorList>
    </citation>
    <scope>NUCLEOTIDE SEQUENCE [LARGE SCALE GENOMIC DNA]</scope>
    <source>
        <strain evidence="2">B48,IBRC-M 10115,DSM 25386,CECT 8001</strain>
    </source>
</reference>
<dbReference type="OrthoDB" id="9801358at2"/>
<dbReference type="Gene3D" id="3.40.30.10">
    <property type="entry name" value="Glutaredoxin"/>
    <property type="match status" value="1"/>
</dbReference>
<gene>
    <name evidence="1" type="ORF">SAMN05192533_10950</name>
</gene>